<comment type="caution">
    <text evidence="1">The sequence shown here is derived from an EMBL/GenBank/DDBJ whole genome shotgun (WGS) entry which is preliminary data.</text>
</comment>
<organism evidence="1 2">
    <name type="scientific">Nostocoides jenkinsii Ben 74</name>
    <dbReference type="NCBI Taxonomy" id="1193518"/>
    <lineage>
        <taxon>Bacteria</taxon>
        <taxon>Bacillati</taxon>
        <taxon>Actinomycetota</taxon>
        <taxon>Actinomycetes</taxon>
        <taxon>Micrococcales</taxon>
        <taxon>Intrasporangiaceae</taxon>
        <taxon>Nostocoides</taxon>
    </lineage>
</organism>
<dbReference type="Proteomes" id="UP000035720">
    <property type="component" value="Unassembled WGS sequence"/>
</dbReference>
<reference evidence="1 2" key="1">
    <citation type="journal article" date="2013" name="ISME J.">
        <title>A metabolic model for members of the genus Tetrasphaera involved in enhanced biological phosphorus removal.</title>
        <authorList>
            <person name="Kristiansen R."/>
            <person name="Nguyen H.T.T."/>
            <person name="Saunders A.M."/>
            <person name="Nielsen J.L."/>
            <person name="Wimmer R."/>
            <person name="Le V.Q."/>
            <person name="McIlroy S.J."/>
            <person name="Petrovski S."/>
            <person name="Seviour R.J."/>
            <person name="Calteau A."/>
            <person name="Nielsen K.L."/>
            <person name="Nielsen P.H."/>
        </authorList>
    </citation>
    <scope>NUCLEOTIDE SEQUENCE [LARGE SCALE GENOMIC DNA]</scope>
    <source>
        <strain evidence="1 2">Ben 74</strain>
    </source>
</reference>
<evidence type="ECO:0000313" key="1">
    <source>
        <dbReference type="EMBL" id="CCI53901.1"/>
    </source>
</evidence>
<keyword evidence="2" id="KW-1185">Reference proteome</keyword>
<dbReference type="STRING" id="1193518.BN13_500029"/>
<sequence>MPDPDLGRPRIVCLCGSTRFLDAFDAASIQQTLAGNIVLSIATTRTADVDLFADRSPAEQEELREHLAALHRAKIDLADEVLVLNVGGYIGAATRGEIAYAERTGTPVAYLEPLGTA</sequence>
<dbReference type="EMBL" id="CAJC01000162">
    <property type="protein sequence ID" value="CCI53901.1"/>
    <property type="molecule type" value="Genomic_DNA"/>
</dbReference>
<proteinExistence type="predicted"/>
<dbReference type="RefSeq" id="WP_048546270.1">
    <property type="nucleotide sequence ID" value="NZ_HF571038.1"/>
</dbReference>
<evidence type="ECO:0000313" key="2">
    <source>
        <dbReference type="Proteomes" id="UP000035720"/>
    </source>
</evidence>
<gene>
    <name evidence="1" type="ORF">BN13_500029</name>
</gene>
<dbReference type="OrthoDB" id="9255658at2"/>
<name>A0A077M9B5_9MICO</name>
<dbReference type="AlphaFoldDB" id="A0A077M9B5"/>
<accession>A0A077M9B5</accession>
<protein>
    <submittedName>
        <fullName evidence="1">Uncharacterized protein</fullName>
    </submittedName>
</protein>